<evidence type="ECO:0000256" key="3">
    <source>
        <dbReference type="PROSITE-ProRule" id="PRU00023"/>
    </source>
</evidence>
<feature type="compositionally biased region" description="Polar residues" evidence="4">
    <location>
        <begin position="461"/>
        <end position="473"/>
    </location>
</feature>
<keyword evidence="5" id="KW-1185">Reference proteome</keyword>
<name>A0A914DSX2_9BILA</name>
<evidence type="ECO:0000313" key="6">
    <source>
        <dbReference type="WBParaSite" id="ACRNAN_scaffold3939.g31509.t1"/>
    </source>
</evidence>
<dbReference type="PROSITE" id="PS50088">
    <property type="entry name" value="ANK_REPEAT"/>
    <property type="match status" value="3"/>
</dbReference>
<protein>
    <submittedName>
        <fullName evidence="6">ANK_REP_REGION domain-containing protein</fullName>
    </submittedName>
</protein>
<organism evidence="5 6">
    <name type="scientific">Acrobeloides nanus</name>
    <dbReference type="NCBI Taxonomy" id="290746"/>
    <lineage>
        <taxon>Eukaryota</taxon>
        <taxon>Metazoa</taxon>
        <taxon>Ecdysozoa</taxon>
        <taxon>Nematoda</taxon>
        <taxon>Chromadorea</taxon>
        <taxon>Rhabditida</taxon>
        <taxon>Tylenchina</taxon>
        <taxon>Cephalobomorpha</taxon>
        <taxon>Cephaloboidea</taxon>
        <taxon>Cephalobidae</taxon>
        <taxon>Acrobeloides</taxon>
    </lineage>
</organism>
<accession>A0A914DSX2</accession>
<reference evidence="6" key="1">
    <citation type="submission" date="2022-11" db="UniProtKB">
        <authorList>
            <consortium name="WormBaseParasite"/>
        </authorList>
    </citation>
    <scope>IDENTIFICATION</scope>
</reference>
<dbReference type="PANTHER" id="PTHR24166">
    <property type="entry name" value="ROLLING PEBBLES, ISOFORM B"/>
    <property type="match status" value="1"/>
</dbReference>
<dbReference type="PANTHER" id="PTHR24166:SF48">
    <property type="entry name" value="PROTEIN VAPYRIN"/>
    <property type="match status" value="1"/>
</dbReference>
<evidence type="ECO:0000313" key="5">
    <source>
        <dbReference type="Proteomes" id="UP000887540"/>
    </source>
</evidence>
<dbReference type="InterPro" id="IPR036770">
    <property type="entry name" value="Ankyrin_rpt-contain_sf"/>
</dbReference>
<sequence length="731" mass="83652">MNCETTQFSGNVEAFKSLVQAGGNRLALDRDRLGVLHCAASHGHSEIIRAMLELSSGNIVNVKDRNGDTPLFFAATYGHYDCAKLLLDNLADPNHLDHKLRTPAHCAAAKGQLRILKLLKQYGASFEFQNYRGDLPFHEACHTGSKDLIEWLISFQPNAINAANFHGRAPLHLAAATGDMELVILLCSRGAEVNALMLYKNELFTPRDVAERRGHDLIVEYLTQRHSALKHVDIPEDQRRMSKTNIEEQLRIARLQQAVASVESEDFLDSKWHPEKPFRRGKSMGNATYMVNTGVNTSRRSSSASAIRPRLPKSTSTTDLSAGQDKENFNSSEVVHHDRFVGGPEKKLVEETIQKLVHEELKRASAFEKRKRRKNGMRSASHGSKHGSHEESENSKEEMNLNNELDSENEENFDKVRFENEENENEHYNGKMNDAQKMAGEVSKVTKIRKMRGTNEKMRRSQASSKLLKTGNNMEYGENGKNGEDSGSGSSTKGDPYKPNHKKHLRSTSAKFAKHKDSNPNQTRRSTIENGDESEKFNQEVLKAILNRSGEQDLLYRLKHARNLDESENVDDLVDGRAYIHEKAIFQELTHLKRMQIQYGKVQEKILVRSLINNFCKMHGLNPKHFRYESFYSWEKFLYSLLSDQLKLIYLEERDRIQKISSRYPINRFESRLHKTMPLNDRIRELTRIYNGSTSVVTKTNSVKKYRPVTELPCEGQRKRCECLNKHILFE</sequence>
<feature type="region of interest" description="Disordered" evidence="4">
    <location>
        <begin position="367"/>
        <end position="534"/>
    </location>
</feature>
<feature type="compositionally biased region" description="Basic and acidic residues" evidence="4">
    <location>
        <begin position="387"/>
        <end position="399"/>
    </location>
</feature>
<feature type="region of interest" description="Disordered" evidence="4">
    <location>
        <begin position="295"/>
        <end position="338"/>
    </location>
</feature>
<feature type="compositionally biased region" description="Basic and acidic residues" evidence="4">
    <location>
        <begin position="324"/>
        <end position="338"/>
    </location>
</feature>
<feature type="repeat" description="ANK" evidence="3">
    <location>
        <begin position="66"/>
        <end position="98"/>
    </location>
</feature>
<evidence type="ECO:0000256" key="1">
    <source>
        <dbReference type="ARBA" id="ARBA00022737"/>
    </source>
</evidence>
<dbReference type="PROSITE" id="PS50297">
    <property type="entry name" value="ANK_REP_REGION"/>
    <property type="match status" value="2"/>
</dbReference>
<keyword evidence="1" id="KW-0677">Repeat</keyword>
<dbReference type="InterPro" id="IPR002110">
    <property type="entry name" value="Ankyrin_rpt"/>
</dbReference>
<dbReference type="SMART" id="SM00248">
    <property type="entry name" value="ANK"/>
    <property type="match status" value="6"/>
</dbReference>
<feature type="repeat" description="ANK" evidence="3">
    <location>
        <begin position="166"/>
        <end position="195"/>
    </location>
</feature>
<dbReference type="Gene3D" id="1.25.40.20">
    <property type="entry name" value="Ankyrin repeat-containing domain"/>
    <property type="match status" value="2"/>
</dbReference>
<evidence type="ECO:0000256" key="4">
    <source>
        <dbReference type="SAM" id="MobiDB-lite"/>
    </source>
</evidence>
<dbReference type="InterPro" id="IPR050889">
    <property type="entry name" value="Dendritic_Spine_Reg/Scaffold"/>
</dbReference>
<feature type="repeat" description="ANK" evidence="3">
    <location>
        <begin position="99"/>
        <end position="131"/>
    </location>
</feature>
<feature type="compositionally biased region" description="Basic and acidic residues" evidence="4">
    <location>
        <begin position="412"/>
        <end position="429"/>
    </location>
</feature>
<dbReference type="AlphaFoldDB" id="A0A914DSX2"/>
<dbReference type="SUPFAM" id="SSF48403">
    <property type="entry name" value="Ankyrin repeat"/>
    <property type="match status" value="1"/>
</dbReference>
<dbReference type="Proteomes" id="UP000887540">
    <property type="component" value="Unplaced"/>
</dbReference>
<keyword evidence="2 3" id="KW-0040">ANK repeat</keyword>
<feature type="compositionally biased region" description="Polar residues" evidence="4">
    <location>
        <begin position="519"/>
        <end position="529"/>
    </location>
</feature>
<evidence type="ECO:0000256" key="2">
    <source>
        <dbReference type="ARBA" id="ARBA00023043"/>
    </source>
</evidence>
<dbReference type="WBParaSite" id="ACRNAN_scaffold3939.g31509.t1">
    <property type="protein sequence ID" value="ACRNAN_scaffold3939.g31509.t1"/>
    <property type="gene ID" value="ACRNAN_scaffold3939.g31509"/>
</dbReference>
<proteinExistence type="predicted"/>
<dbReference type="Pfam" id="PF12796">
    <property type="entry name" value="Ank_2"/>
    <property type="match status" value="2"/>
</dbReference>